<dbReference type="Pfam" id="PF17820">
    <property type="entry name" value="PDZ_6"/>
    <property type="match status" value="1"/>
</dbReference>
<reference evidence="4 5" key="1">
    <citation type="submission" date="2019-04" db="EMBL/GenBank/DDBJ databases">
        <title>Cohnella sp. nov. isolated from preserved vegetables.</title>
        <authorList>
            <person name="Lin S.-Y."/>
            <person name="Hung M.-H."/>
            <person name="Young C.-C."/>
        </authorList>
    </citation>
    <scope>NUCLEOTIDE SEQUENCE [LARGE SCALE GENOMIC DNA]</scope>
    <source>
        <strain evidence="4 5">CC-MHH1044</strain>
    </source>
</reference>
<proteinExistence type="predicted"/>
<keyword evidence="4" id="KW-0378">Hydrolase</keyword>
<dbReference type="SUPFAM" id="SSF50156">
    <property type="entry name" value="PDZ domain-like"/>
    <property type="match status" value="1"/>
</dbReference>
<dbReference type="Pfam" id="PF05580">
    <property type="entry name" value="Peptidase_S55"/>
    <property type="match status" value="1"/>
</dbReference>
<name>A0A4V3WED8_9BACL</name>
<keyword evidence="5" id="KW-1185">Reference proteome</keyword>
<evidence type="ECO:0000259" key="2">
    <source>
        <dbReference type="PROSITE" id="PS50106"/>
    </source>
</evidence>
<dbReference type="InterPro" id="IPR001478">
    <property type="entry name" value="PDZ"/>
</dbReference>
<evidence type="ECO:0000259" key="3">
    <source>
        <dbReference type="PROSITE" id="PS51494"/>
    </source>
</evidence>
<protein>
    <submittedName>
        <fullName evidence="4">SpoIVB peptidase</fullName>
        <ecNumber evidence="4">3.4.21.116</ecNumber>
    </submittedName>
</protein>
<dbReference type="InterPro" id="IPR009003">
    <property type="entry name" value="Peptidase_S1_PA"/>
</dbReference>
<keyword evidence="1" id="KW-0720">Serine protease</keyword>
<dbReference type="GO" id="GO:0008236">
    <property type="term" value="F:serine-type peptidase activity"/>
    <property type="evidence" value="ECO:0007669"/>
    <property type="project" value="UniProtKB-KW"/>
</dbReference>
<dbReference type="NCBIfam" id="TIGR02860">
    <property type="entry name" value="spore_IV_B"/>
    <property type="match status" value="1"/>
</dbReference>
<dbReference type="Gene3D" id="2.30.42.10">
    <property type="match status" value="1"/>
</dbReference>
<feature type="domain" description="Peptidase S55" evidence="3">
    <location>
        <begin position="201"/>
        <end position="440"/>
    </location>
</feature>
<dbReference type="Proteomes" id="UP000310636">
    <property type="component" value="Unassembled WGS sequence"/>
</dbReference>
<organism evidence="4 5">
    <name type="scientific">Cohnella fermenti</name>
    <dbReference type="NCBI Taxonomy" id="2565925"/>
    <lineage>
        <taxon>Bacteria</taxon>
        <taxon>Bacillati</taxon>
        <taxon>Bacillota</taxon>
        <taxon>Bacilli</taxon>
        <taxon>Bacillales</taxon>
        <taxon>Paenibacillaceae</taxon>
        <taxon>Cohnella</taxon>
    </lineage>
</organism>
<dbReference type="InterPro" id="IPR014219">
    <property type="entry name" value="SpoIVB"/>
</dbReference>
<evidence type="ECO:0000256" key="1">
    <source>
        <dbReference type="ARBA" id="ARBA00022825"/>
    </source>
</evidence>
<dbReference type="InterPro" id="IPR036034">
    <property type="entry name" value="PDZ_sf"/>
</dbReference>
<evidence type="ECO:0000313" key="4">
    <source>
        <dbReference type="EMBL" id="THF75892.1"/>
    </source>
</evidence>
<evidence type="ECO:0000313" key="5">
    <source>
        <dbReference type="Proteomes" id="UP000310636"/>
    </source>
</evidence>
<dbReference type="OrthoDB" id="9765242at2"/>
<gene>
    <name evidence="4" type="primary">spoIVB</name>
    <name evidence="4" type="ORF">E6C55_20530</name>
</gene>
<accession>A0A4V3WED8</accession>
<dbReference type="InterPro" id="IPR041489">
    <property type="entry name" value="PDZ_6"/>
</dbReference>
<sequence>MNRWPSIRRSFGIVLVFILGLAVTSAPIRHYAAFPNEVRLFQGQARHLNYSMPVHASGSLDTGVAVVNGKEARSFPVNMNQPLSILPKQSGVTELKLKLFGRIPFKTVKLQVVPDLRVVPGGQTIGVKVKAAGIMVVGHHLVQTGPDKRSSPGEEAKLKLGDLIVAINGTPLNDVTKVAALAEAAGRNGTALQLDVKRGKQRFTTSLRPAFDQEDRAWRLGLYIRDSAAGVGTLTFYAPDQGVYGALGHVITDMDTQTPIDVGSGQILQSNVLSISKSQNGEPGEKRATIVKEGKSLGSVERNTPFGIFGKMDRLPEHAMHSDPIPVAFAEEVKEGPAEILTVVDGQKVEKFSIQIVHVSKQTSPATKGMVIRITDPKLLERTGGIVQGMSGSPIIQDGKLIGAVTHVFVNDPASGYGCFIEWMLQDAGIMLQPLQQTSKAI</sequence>
<dbReference type="SMART" id="SM00228">
    <property type="entry name" value="PDZ"/>
    <property type="match status" value="1"/>
</dbReference>
<dbReference type="EMBL" id="SSOB01000028">
    <property type="protein sequence ID" value="THF75892.1"/>
    <property type="molecule type" value="Genomic_DNA"/>
</dbReference>
<feature type="domain" description="PDZ" evidence="2">
    <location>
        <begin position="113"/>
        <end position="176"/>
    </location>
</feature>
<dbReference type="RefSeq" id="WP_136371696.1">
    <property type="nucleotide sequence ID" value="NZ_SSOB01000028.1"/>
</dbReference>
<comment type="caution">
    <text evidence="4">The sequence shown here is derived from an EMBL/GenBank/DDBJ whole genome shotgun (WGS) entry which is preliminary data.</text>
</comment>
<dbReference type="EC" id="3.4.21.116" evidence="4"/>
<dbReference type="InterPro" id="IPR008763">
    <property type="entry name" value="Peptidase_S55"/>
</dbReference>
<dbReference type="PROSITE" id="PS50106">
    <property type="entry name" value="PDZ"/>
    <property type="match status" value="1"/>
</dbReference>
<keyword evidence="1" id="KW-0645">Protease</keyword>
<dbReference type="PROSITE" id="PS51494">
    <property type="entry name" value="SPOIVB"/>
    <property type="match status" value="1"/>
</dbReference>
<dbReference type="SUPFAM" id="SSF50494">
    <property type="entry name" value="Trypsin-like serine proteases"/>
    <property type="match status" value="1"/>
</dbReference>
<dbReference type="AlphaFoldDB" id="A0A4V3WED8"/>